<name>A0ABR7R210_9PROT</name>
<sequence length="71" mass="7495">MIASRPIDVAGRFVGVAVSHATGWRFRAVDPVVDDLDGATFPSPAEAARVARLVAARTQDWAQQPGPASTH</sequence>
<evidence type="ECO:0000313" key="2">
    <source>
        <dbReference type="Proteomes" id="UP000603940"/>
    </source>
</evidence>
<dbReference type="Proteomes" id="UP000603940">
    <property type="component" value="Unassembled WGS sequence"/>
</dbReference>
<accession>A0ABR7R210</accession>
<reference evidence="1 2" key="1">
    <citation type="journal article" date="2009" name="Int. J. Syst. Evol. Microbiol.">
        <title>Transfer of Teichococcus ludipueritiae and Muricoccus roseus to the genus Roseomonas, as Roseomonas ludipueritiae comb. nov. and Roseomonas rosea comb. nov., respectively, and emended description of the genus Roseomonas.</title>
        <authorList>
            <person name="Sanchez-Porro C."/>
            <person name="Gallego V."/>
            <person name="Busse H.J."/>
            <person name="Kampfer P."/>
            <person name="Ventosa A."/>
        </authorList>
    </citation>
    <scope>NUCLEOTIDE SEQUENCE [LARGE SCALE GENOMIC DNA]</scope>
    <source>
        <strain evidence="1 2">DSM 14915</strain>
    </source>
</reference>
<protein>
    <submittedName>
        <fullName evidence="1">Uncharacterized protein</fullName>
    </submittedName>
</protein>
<dbReference type="RefSeq" id="WP_187776930.1">
    <property type="nucleotide sequence ID" value="NZ_JACTUZ010000004.1"/>
</dbReference>
<keyword evidence="2" id="KW-1185">Reference proteome</keyword>
<organism evidence="1 2">
    <name type="scientific">Pseudoroseomonas ludipueritiae</name>
    <dbReference type="NCBI Taxonomy" id="198093"/>
    <lineage>
        <taxon>Bacteria</taxon>
        <taxon>Pseudomonadati</taxon>
        <taxon>Pseudomonadota</taxon>
        <taxon>Alphaproteobacteria</taxon>
        <taxon>Acetobacterales</taxon>
        <taxon>Acetobacteraceae</taxon>
        <taxon>Pseudoroseomonas</taxon>
    </lineage>
</organism>
<gene>
    <name evidence="1" type="ORF">IBL25_02225</name>
</gene>
<proteinExistence type="predicted"/>
<dbReference type="EMBL" id="JACTUZ010000004">
    <property type="protein sequence ID" value="MBC9175761.1"/>
    <property type="molecule type" value="Genomic_DNA"/>
</dbReference>
<evidence type="ECO:0000313" key="1">
    <source>
        <dbReference type="EMBL" id="MBC9175761.1"/>
    </source>
</evidence>
<comment type="caution">
    <text evidence="1">The sequence shown here is derived from an EMBL/GenBank/DDBJ whole genome shotgun (WGS) entry which is preliminary data.</text>
</comment>